<comment type="caution">
    <text evidence="1">The sequence shown here is derived from an EMBL/GenBank/DDBJ whole genome shotgun (WGS) entry which is preliminary data.</text>
</comment>
<dbReference type="Gene3D" id="2.115.10.20">
    <property type="entry name" value="Glycosyl hydrolase domain, family 43"/>
    <property type="match status" value="1"/>
</dbReference>
<sequence>MNRENAAPDTLYNGIKLPEIWPPTGIDGTSREPLPVPYLQNPPAVIPIQVGRQLFVDDFLIEQSTLHRTFHKPRWHEGNPVLKPETGLEMNSGVCPVACPFNDGVFYDPKDQLFKMWYHAGWFDGIAYAESKDGIRWERKLLDIEPGTNRVLATRPGFRRDGVGVWLDHDAQDPNERFKMFAYFRTPDGEFGEVYTSPDGIHWGEPVRTGPCGDNTTFFYNPFRQKWVYSIRTGLGSDRSYFRIRSYREHDDFVQGADWSDEDTVVWSRADDLDPPHPEHQCPTQLYNIDAVAYESVILGLFQIHQGPPNHVCEEAGFPKITELMIGFSRDGFHFDRSDRTPFLACSQQEGTWNRAYLHSAGGSCLVVGDELYFYVGGFSGISPQRGGDLYAGASTGLAVLRRDGFASMDAPQGGGELMTRLIRFDGSYLFVNANTKDGELRVELLDESGHAVDGYTMEDCIPVRADQTLAQVQWVGRNDLSDWVGKPVKLRFLLTEGELYSFWVSPDAFGASRGFVAAGGPGFTGPIDTVGSK</sequence>
<protein>
    <submittedName>
        <fullName evidence="1">Glycosyl hydrolase family 32</fullName>
    </submittedName>
</protein>
<gene>
    <name evidence="1" type="ORF">E1757_09810</name>
</gene>
<proteinExistence type="predicted"/>
<keyword evidence="1" id="KW-0378">Hydrolase</keyword>
<evidence type="ECO:0000313" key="2">
    <source>
        <dbReference type="Proteomes" id="UP000295636"/>
    </source>
</evidence>
<organism evidence="1 2">
    <name type="scientific">Paenibacillus piri</name>
    <dbReference type="NCBI Taxonomy" id="2547395"/>
    <lineage>
        <taxon>Bacteria</taxon>
        <taxon>Bacillati</taxon>
        <taxon>Bacillota</taxon>
        <taxon>Bacilli</taxon>
        <taxon>Bacillales</taxon>
        <taxon>Paenibacillaceae</taxon>
        <taxon>Paenibacillus</taxon>
    </lineage>
</organism>
<name>A0A4R5KUQ5_9BACL</name>
<evidence type="ECO:0000313" key="1">
    <source>
        <dbReference type="EMBL" id="TDF98805.1"/>
    </source>
</evidence>
<dbReference type="InterPro" id="IPR023296">
    <property type="entry name" value="Glyco_hydro_beta-prop_sf"/>
</dbReference>
<dbReference type="AlphaFoldDB" id="A0A4R5KUQ5"/>
<reference evidence="1 2" key="1">
    <citation type="submission" date="2019-03" db="EMBL/GenBank/DDBJ databases">
        <title>This is whole genome sequence of Paenibacillus sp MS74 strain.</title>
        <authorList>
            <person name="Trinh H.N."/>
        </authorList>
    </citation>
    <scope>NUCLEOTIDE SEQUENCE [LARGE SCALE GENOMIC DNA]</scope>
    <source>
        <strain evidence="1 2">MS74</strain>
    </source>
</reference>
<dbReference type="GO" id="GO:0016787">
    <property type="term" value="F:hydrolase activity"/>
    <property type="evidence" value="ECO:0007669"/>
    <property type="project" value="UniProtKB-KW"/>
</dbReference>
<dbReference type="EMBL" id="SMRT01000003">
    <property type="protein sequence ID" value="TDF98805.1"/>
    <property type="molecule type" value="Genomic_DNA"/>
</dbReference>
<dbReference type="OrthoDB" id="180690at2"/>
<dbReference type="RefSeq" id="WP_133227213.1">
    <property type="nucleotide sequence ID" value="NZ_SMRT01000003.1"/>
</dbReference>
<accession>A0A4R5KUQ5</accession>
<keyword evidence="2" id="KW-1185">Reference proteome</keyword>
<dbReference type="Proteomes" id="UP000295636">
    <property type="component" value="Unassembled WGS sequence"/>
</dbReference>